<dbReference type="Pfam" id="PF00001">
    <property type="entry name" value="7tm_1"/>
    <property type="match status" value="1"/>
</dbReference>
<feature type="transmembrane region" description="Helical" evidence="9">
    <location>
        <begin position="145"/>
        <end position="167"/>
    </location>
</feature>
<dbReference type="GO" id="GO:0060326">
    <property type="term" value="P:cell chemotaxis"/>
    <property type="evidence" value="ECO:0007669"/>
    <property type="project" value="TreeGrafter"/>
</dbReference>
<dbReference type="Proteomes" id="UP000149121">
    <property type="component" value="Segment"/>
</dbReference>
<dbReference type="GO" id="GO:0007204">
    <property type="term" value="P:positive regulation of cytosolic calcium ion concentration"/>
    <property type="evidence" value="ECO:0007669"/>
    <property type="project" value="TreeGrafter"/>
</dbReference>
<dbReference type="Gene3D" id="1.20.1070.10">
    <property type="entry name" value="Rhodopsin 7-helix transmembrane proteins"/>
    <property type="match status" value="1"/>
</dbReference>
<keyword evidence="3 9" id="KW-1133">Transmembrane helix</keyword>
<evidence type="ECO:0000313" key="11">
    <source>
        <dbReference type="EMBL" id="AOC55113.1"/>
    </source>
</evidence>
<feature type="transmembrane region" description="Helical" evidence="9">
    <location>
        <begin position="34"/>
        <end position="59"/>
    </location>
</feature>
<dbReference type="SUPFAM" id="SSF81321">
    <property type="entry name" value="Family A G protein-coupled receptor-like"/>
    <property type="match status" value="1"/>
</dbReference>
<keyword evidence="4 8" id="KW-0297">G-protein coupled receptor</keyword>
<keyword evidence="5 9" id="KW-0472">Membrane</keyword>
<dbReference type="PROSITE" id="PS50262">
    <property type="entry name" value="G_PROTEIN_RECEP_F1_2"/>
    <property type="match status" value="1"/>
</dbReference>
<dbReference type="PANTHER" id="PTHR10489:SF733">
    <property type="entry name" value="ATYPICAL CHEMOKINE RECEPTOR 4"/>
    <property type="match status" value="1"/>
</dbReference>
<dbReference type="InterPro" id="IPR000276">
    <property type="entry name" value="GPCR_Rhodpsn"/>
</dbReference>
<organism evidence="11 12">
    <name type="scientific">Lymphocystis disease virus 3</name>
    <dbReference type="NCBI Taxonomy" id="2560566"/>
    <lineage>
        <taxon>Viruses</taxon>
        <taxon>Varidnaviria</taxon>
        <taxon>Bamfordvirae</taxon>
        <taxon>Nucleocytoviricota</taxon>
        <taxon>Megaviricetes</taxon>
        <taxon>Pimascovirales</taxon>
        <taxon>Pimascovirales incertae sedis</taxon>
        <taxon>Iridoviridae</taxon>
        <taxon>Alphairidovirinae</taxon>
        <taxon>Lymphocystivirus</taxon>
        <taxon>Lymphocystivirus sparus1</taxon>
    </lineage>
</organism>
<feature type="domain" description="G-protein coupled receptors family 1 profile" evidence="10">
    <location>
        <begin position="50"/>
        <end position="299"/>
    </location>
</feature>
<dbReference type="PRINTS" id="PR00657">
    <property type="entry name" value="CCCHEMOKINER"/>
</dbReference>
<evidence type="ECO:0000256" key="3">
    <source>
        <dbReference type="ARBA" id="ARBA00022989"/>
    </source>
</evidence>
<evidence type="ECO:0000256" key="4">
    <source>
        <dbReference type="ARBA" id="ARBA00023040"/>
    </source>
</evidence>
<evidence type="ECO:0000256" key="1">
    <source>
        <dbReference type="ARBA" id="ARBA00004141"/>
    </source>
</evidence>
<dbReference type="PRINTS" id="PR00237">
    <property type="entry name" value="GPCRRHODOPSN"/>
</dbReference>
<comment type="subcellular location">
    <subcellularLocation>
        <location evidence="1">Membrane</location>
        <topology evidence="1">Multi-pass membrane protein</topology>
    </subcellularLocation>
</comment>
<dbReference type="GO" id="GO:0006955">
    <property type="term" value="P:immune response"/>
    <property type="evidence" value="ECO:0007669"/>
    <property type="project" value="TreeGrafter"/>
</dbReference>
<dbReference type="OrthoDB" id="6769at10239"/>
<proteinExistence type="inferred from homology"/>
<dbReference type="GO" id="GO:0019957">
    <property type="term" value="F:C-C chemokine binding"/>
    <property type="evidence" value="ECO:0007669"/>
    <property type="project" value="TreeGrafter"/>
</dbReference>
<keyword evidence="2 8" id="KW-0812">Transmembrane</keyword>
<evidence type="ECO:0000256" key="2">
    <source>
        <dbReference type="ARBA" id="ARBA00022692"/>
    </source>
</evidence>
<keyword evidence="6 8" id="KW-0675">Receptor</keyword>
<dbReference type="GO" id="GO:0016493">
    <property type="term" value="F:C-C chemokine receptor activity"/>
    <property type="evidence" value="ECO:0007669"/>
    <property type="project" value="TreeGrafter"/>
</dbReference>
<dbReference type="InterPro" id="IPR050119">
    <property type="entry name" value="CCR1-9-like"/>
</dbReference>
<keyword evidence="7 8" id="KW-0807">Transducer</keyword>
<sequence length="327" mass="37860">MEDYYEDYNSSYYEEYDERYAPCTKEDVYAFHSIFIPTVYSLMFVAGYVGNIAAIVIYCREPTVKKTVTNICILNLVISDLLIISTLPLWAFEVNHGWHLGTFMCKIASFIYTFNLTLGAFLLVYISVDRYCVIVQNLQVKTRPLWFILIWSCAALFSLPELIFSAVEHVHYHPRIGKICTFVYTVESTQYLRSSLECIEIVIQFVIPAGVIIFCYGAVVYKLKTTTISKKWYTLSILMALVTIFFITQLPFTIVKIYRIVDVFHNIITTCRDSRRLDYALSTTHCLALLHVCVNPLLYTCVGSVFKKRVINYFDRLLNQTDENAEL</sequence>
<feature type="transmembrane region" description="Helical" evidence="9">
    <location>
        <begin position="233"/>
        <end position="252"/>
    </location>
</feature>
<evidence type="ECO:0000256" key="7">
    <source>
        <dbReference type="ARBA" id="ARBA00023224"/>
    </source>
</evidence>
<evidence type="ECO:0000256" key="9">
    <source>
        <dbReference type="SAM" id="Phobius"/>
    </source>
</evidence>
<name>A0A1B2RVT3_9VIRU</name>
<dbReference type="EMBL" id="KX643370">
    <property type="protein sequence ID" value="AOC55113.1"/>
    <property type="molecule type" value="Genomic_DNA"/>
</dbReference>
<evidence type="ECO:0000256" key="8">
    <source>
        <dbReference type="RuleBase" id="RU000688"/>
    </source>
</evidence>
<keyword evidence="12" id="KW-1185">Reference proteome</keyword>
<dbReference type="PROSITE" id="PS00237">
    <property type="entry name" value="G_PROTEIN_RECEP_F1_1"/>
    <property type="match status" value="1"/>
</dbReference>
<reference evidence="11 12" key="1">
    <citation type="journal article" date="2016" name="J. Virol.">
        <title>Concurrence of Iridovirus, Polyomavirus, and a Unique Member of a New Group of Fish Papillomaviruses in Lymphocystis Disease-Affected Gilthead Sea Bream.</title>
        <authorList>
            <person name="Lopez-Bueno A."/>
            <person name="Mavian C."/>
            <person name="Labella A.M."/>
            <person name="Castro D."/>
            <person name="Borrego J.J."/>
            <person name="Alcami A."/>
            <person name="Alejo A."/>
        </authorList>
    </citation>
    <scope>NUCLEOTIDE SEQUENCE [LARGE SCALE GENOMIC DNA]</scope>
    <source>
        <strain evidence="11">SA9</strain>
    </source>
</reference>
<dbReference type="GO" id="GO:0019722">
    <property type="term" value="P:calcium-mediated signaling"/>
    <property type="evidence" value="ECO:0007669"/>
    <property type="project" value="TreeGrafter"/>
</dbReference>
<protein>
    <submittedName>
        <fullName evidence="11">7 transmembrane receptor</fullName>
    </submittedName>
</protein>
<dbReference type="InterPro" id="IPR000355">
    <property type="entry name" value="Chemokine_rcpt"/>
</dbReference>
<accession>A0A1B2RVT3</accession>
<dbReference type="GO" id="GO:0016020">
    <property type="term" value="C:membrane"/>
    <property type="evidence" value="ECO:0007669"/>
    <property type="project" value="UniProtKB-SubCell"/>
</dbReference>
<feature type="transmembrane region" description="Helical" evidence="9">
    <location>
        <begin position="201"/>
        <end position="221"/>
    </location>
</feature>
<evidence type="ECO:0000259" key="10">
    <source>
        <dbReference type="PROSITE" id="PS50262"/>
    </source>
</evidence>
<comment type="similarity">
    <text evidence="8">Belongs to the G-protein coupled receptor 1 family.</text>
</comment>
<evidence type="ECO:0000256" key="5">
    <source>
        <dbReference type="ARBA" id="ARBA00023136"/>
    </source>
</evidence>
<evidence type="ECO:0000313" key="12">
    <source>
        <dbReference type="Proteomes" id="UP000149121"/>
    </source>
</evidence>
<evidence type="ECO:0000256" key="6">
    <source>
        <dbReference type="ARBA" id="ARBA00023170"/>
    </source>
</evidence>
<feature type="transmembrane region" description="Helical" evidence="9">
    <location>
        <begin position="98"/>
        <end position="124"/>
    </location>
</feature>
<dbReference type="KEGG" id="vg:30902605"/>
<dbReference type="PANTHER" id="PTHR10489">
    <property type="entry name" value="CELL ADHESION MOLECULE"/>
    <property type="match status" value="1"/>
</dbReference>
<gene>
    <name evidence="11" type="ORF">LCDVSa029L</name>
</gene>
<feature type="transmembrane region" description="Helical" evidence="9">
    <location>
        <begin position="71"/>
        <end position="92"/>
    </location>
</feature>
<dbReference type="InterPro" id="IPR017452">
    <property type="entry name" value="GPCR_Rhodpsn_7TM"/>
</dbReference>